<dbReference type="Proteomes" id="UP000005536">
    <property type="component" value="Unassembled WGS sequence"/>
</dbReference>
<feature type="transmembrane region" description="Helical" evidence="1">
    <location>
        <begin position="42"/>
        <end position="61"/>
    </location>
</feature>
<protein>
    <submittedName>
        <fullName evidence="2">Uncharacterized protein</fullName>
    </submittedName>
</protein>
<evidence type="ECO:0000313" key="3">
    <source>
        <dbReference type="Proteomes" id="UP000005536"/>
    </source>
</evidence>
<organism evidence="2 3">
    <name type="scientific">Neisseria elongata subsp. glycolytica ATCC 29315</name>
    <dbReference type="NCBI Taxonomy" id="546263"/>
    <lineage>
        <taxon>Bacteria</taxon>
        <taxon>Pseudomonadati</taxon>
        <taxon>Pseudomonadota</taxon>
        <taxon>Betaproteobacteria</taxon>
        <taxon>Neisseriales</taxon>
        <taxon>Neisseriaceae</taxon>
        <taxon>Neisseria</taxon>
    </lineage>
</organism>
<comment type="caution">
    <text evidence="2">The sequence shown here is derived from an EMBL/GenBank/DDBJ whole genome shotgun (WGS) entry which is preliminary data.</text>
</comment>
<sequence length="67" mass="7380">MQPFVFRSATRSASMDSLCRATSLPSMICADMENLSNRKREGGIMAFFAVLFIIASVRGGVEMCGRR</sequence>
<dbReference type="EMBL" id="ADBF01000229">
    <property type="protein sequence ID" value="EFE49031.1"/>
    <property type="molecule type" value="Genomic_DNA"/>
</dbReference>
<evidence type="ECO:0000313" key="2">
    <source>
        <dbReference type="EMBL" id="EFE49031.1"/>
    </source>
</evidence>
<evidence type="ECO:0000256" key="1">
    <source>
        <dbReference type="SAM" id="Phobius"/>
    </source>
</evidence>
<gene>
    <name evidence="2" type="ORF">NEIELOOT_02228</name>
</gene>
<dbReference type="AlphaFoldDB" id="D4DT30"/>
<keyword evidence="1" id="KW-0812">Transmembrane</keyword>
<keyword evidence="1" id="KW-0472">Membrane</keyword>
<name>D4DT30_NEIEG</name>
<reference evidence="2 3" key="1">
    <citation type="submission" date="2010-02" db="EMBL/GenBank/DDBJ databases">
        <authorList>
            <person name="Weinstock G."/>
            <person name="Sodergren E."/>
            <person name="Clifton S."/>
            <person name="Fulton L."/>
            <person name="Fulton B."/>
            <person name="Courtney L."/>
            <person name="Fronick C."/>
            <person name="Harrison M."/>
            <person name="Strong C."/>
            <person name="Farmer C."/>
            <person name="Delahaunty K."/>
            <person name="Markovic C."/>
            <person name="Hall O."/>
            <person name="Minx P."/>
            <person name="Tomlinson C."/>
            <person name="Mitreva M."/>
            <person name="Nelson J."/>
            <person name="Hou S."/>
            <person name="Wollam A."/>
            <person name="Pepin K.H."/>
            <person name="Johnson M."/>
            <person name="Bhonagiri V."/>
            <person name="Zhang X."/>
            <person name="Suruliraj S."/>
            <person name="Warren W."/>
            <person name="Chinwalla A."/>
            <person name="Mardis E.R."/>
            <person name="Wilson R.K."/>
        </authorList>
    </citation>
    <scope>NUCLEOTIDE SEQUENCE [LARGE SCALE GENOMIC DNA]</scope>
    <source>
        <strain evidence="2 3">ATCC 29315</strain>
    </source>
</reference>
<keyword evidence="1" id="KW-1133">Transmembrane helix</keyword>
<proteinExistence type="predicted"/>
<accession>D4DT30</accession>